<evidence type="ECO:0000313" key="2">
    <source>
        <dbReference type="Proteomes" id="UP000054995"/>
    </source>
</evidence>
<dbReference type="Proteomes" id="UP000054995">
    <property type="component" value="Unassembled WGS sequence"/>
</dbReference>
<dbReference type="OrthoDB" id="5916034at2759"/>
<comment type="caution">
    <text evidence="1">The sequence shown here is derived from an EMBL/GenBank/DDBJ whole genome shotgun (WGS) entry which is preliminary data.</text>
</comment>
<reference evidence="1 2" key="1">
    <citation type="submission" date="2015-01" db="EMBL/GenBank/DDBJ databases">
        <title>Evolution of Trichinella species and genotypes.</title>
        <authorList>
            <person name="Korhonen P.K."/>
            <person name="Edoardo P."/>
            <person name="Giuseppe L.R."/>
            <person name="Gasser R.B."/>
        </authorList>
    </citation>
    <scope>NUCLEOTIDE SEQUENCE [LARGE SCALE GENOMIC DNA]</scope>
    <source>
        <strain evidence="1">ISS470</strain>
    </source>
</reference>
<organism evidence="1 2">
    <name type="scientific">Trichinella pseudospiralis</name>
    <name type="common">Parasitic roundworm</name>
    <dbReference type="NCBI Taxonomy" id="6337"/>
    <lineage>
        <taxon>Eukaryota</taxon>
        <taxon>Metazoa</taxon>
        <taxon>Ecdysozoa</taxon>
        <taxon>Nematoda</taxon>
        <taxon>Enoplea</taxon>
        <taxon>Dorylaimia</taxon>
        <taxon>Trichinellida</taxon>
        <taxon>Trichinellidae</taxon>
        <taxon>Trichinella</taxon>
    </lineage>
</organism>
<dbReference type="AlphaFoldDB" id="A0A0V1FUY1"/>
<name>A0A0V1FUY1_TRIPS</name>
<evidence type="ECO:0000313" key="1">
    <source>
        <dbReference type="EMBL" id="KRY89819.1"/>
    </source>
</evidence>
<dbReference type="EMBL" id="JYDT01000027">
    <property type="protein sequence ID" value="KRY89819.1"/>
    <property type="molecule type" value="Genomic_DNA"/>
</dbReference>
<evidence type="ECO:0008006" key="3">
    <source>
        <dbReference type="Google" id="ProtNLM"/>
    </source>
</evidence>
<proteinExistence type="predicted"/>
<sequence>MTTASLRRGFCNICAKSYNVLHLWRCLSSKCEENLQSVCQQRITWLENDPDGSVTFAFDTSSTVMEQFDKLQETIKQLSDALSEIEECSFKLDALYNLSVQSLDVVLNNLIEKVNCALGEIMPHLKMDLKCKRAIIEELGFARTKCMVIVCLTAWIHEPYFPKMMCTSLMQILQDVENKLSSS</sequence>
<keyword evidence="2" id="KW-1185">Reference proteome</keyword>
<gene>
    <name evidence="1" type="ORF">T4D_3591</name>
</gene>
<protein>
    <recommendedName>
        <fullName evidence="3">Cyclin-dependent kinase 2-interacting protein</fullName>
    </recommendedName>
</protein>
<accession>A0A0V1FUY1</accession>